<dbReference type="Gene3D" id="1.10.287.1490">
    <property type="match status" value="1"/>
</dbReference>
<dbReference type="VEuPathDB" id="VectorBase:BGLAX_050887"/>
<reference evidence="3" key="1">
    <citation type="submission" date="2020-05" db="UniProtKB">
        <authorList>
            <consortium name="EnsemblMetazoa"/>
        </authorList>
    </citation>
    <scope>IDENTIFICATION</scope>
    <source>
        <strain evidence="3">BB02</strain>
    </source>
</reference>
<dbReference type="EnsemblMetazoa" id="BGLB024024-RB">
    <property type="protein sequence ID" value="BGLB024024-PB"/>
    <property type="gene ID" value="BGLB024024"/>
</dbReference>
<dbReference type="AlphaFoldDB" id="A0A2C9KVK9"/>
<evidence type="ECO:0000313" key="4">
    <source>
        <dbReference type="Proteomes" id="UP000076420"/>
    </source>
</evidence>
<evidence type="ECO:0000256" key="1">
    <source>
        <dbReference type="SAM" id="Coils"/>
    </source>
</evidence>
<dbReference type="Gene3D" id="2.60.40.2080">
    <property type="match status" value="1"/>
</dbReference>
<organism evidence="3 4">
    <name type="scientific">Biomphalaria glabrata</name>
    <name type="common">Bloodfluke planorb</name>
    <name type="synonym">Freshwater snail</name>
    <dbReference type="NCBI Taxonomy" id="6526"/>
    <lineage>
        <taxon>Eukaryota</taxon>
        <taxon>Metazoa</taxon>
        <taxon>Spiralia</taxon>
        <taxon>Lophotrochozoa</taxon>
        <taxon>Mollusca</taxon>
        <taxon>Gastropoda</taxon>
        <taxon>Heterobranchia</taxon>
        <taxon>Euthyneura</taxon>
        <taxon>Panpulmonata</taxon>
        <taxon>Hygrophila</taxon>
        <taxon>Lymnaeoidea</taxon>
        <taxon>Planorbidae</taxon>
        <taxon>Biomphalaria</taxon>
    </lineage>
</organism>
<dbReference type="Pfam" id="PF09458">
    <property type="entry name" value="H_lectin"/>
    <property type="match status" value="1"/>
</dbReference>
<accession>A0A2C9KVK9</accession>
<gene>
    <name evidence="3" type="primary">106073431</name>
</gene>
<dbReference type="InterPro" id="IPR019019">
    <property type="entry name" value="H-type_lectin_domain"/>
</dbReference>
<keyword evidence="1" id="KW-0175">Coiled coil</keyword>
<proteinExistence type="predicted"/>
<protein>
    <recommendedName>
        <fullName evidence="2">H-type lectin domain-containing protein</fullName>
    </recommendedName>
</protein>
<feature type="coiled-coil region" evidence="1">
    <location>
        <begin position="77"/>
        <end position="132"/>
    </location>
</feature>
<sequence length="270" mass="31091">MLVECFYDQLTGFFFCSCTQRAFVQLSSASNDTEKIPSYETSTYIHDDWRRPEYDQNVCTTKPLDDYREEVTCITQVKFKQSKLDKLVEKVENMENKLNQLESKYDESQRDSEGLNTEVRDLKNRVTGLESNLTATVSTVKAQEKVLNDLRQSLASTTSNVNAVRSNLASIRTEEGTVYCSSSNEFRLTSSEGVYNRVKYVRVNFRSPFTKVPQVWGSIRAVDADRNTNFRYNFQVRDISTLGFTVVCQTWADTLLHGIDYQWRATTPIN</sequence>
<dbReference type="KEGG" id="bgt:106073431"/>
<feature type="domain" description="H-type lectin" evidence="2">
    <location>
        <begin position="201"/>
        <end position="266"/>
    </location>
</feature>
<dbReference type="SUPFAM" id="SSF141086">
    <property type="entry name" value="Agglutinin HPA-like"/>
    <property type="match status" value="1"/>
</dbReference>
<evidence type="ECO:0000259" key="2">
    <source>
        <dbReference type="Pfam" id="PF09458"/>
    </source>
</evidence>
<dbReference type="VEuPathDB" id="VectorBase:BGLB024024"/>
<evidence type="ECO:0000313" key="3">
    <source>
        <dbReference type="EnsemblMetazoa" id="BGLB024024-PB"/>
    </source>
</evidence>
<dbReference type="GO" id="GO:0007155">
    <property type="term" value="P:cell adhesion"/>
    <property type="evidence" value="ECO:0007669"/>
    <property type="project" value="InterPro"/>
</dbReference>
<dbReference type="SUPFAM" id="SSF57997">
    <property type="entry name" value="Tropomyosin"/>
    <property type="match status" value="1"/>
</dbReference>
<dbReference type="Proteomes" id="UP000076420">
    <property type="component" value="Unassembled WGS sequence"/>
</dbReference>
<dbReference type="InterPro" id="IPR037221">
    <property type="entry name" value="H-type_lectin_dom_sf"/>
</dbReference>
<name>A0A2C9KVK9_BIOGL</name>
<dbReference type="GO" id="GO:0030246">
    <property type="term" value="F:carbohydrate binding"/>
    <property type="evidence" value="ECO:0007669"/>
    <property type="project" value="InterPro"/>
</dbReference>